<evidence type="ECO:0000313" key="1">
    <source>
        <dbReference type="EMBL" id="ODQ76985.1"/>
    </source>
</evidence>
<protein>
    <submittedName>
        <fullName evidence="1">Uncharacterized protein</fullName>
    </submittedName>
</protein>
<organism evidence="1 2">
    <name type="scientific">Babjeviella inositovora NRRL Y-12698</name>
    <dbReference type="NCBI Taxonomy" id="984486"/>
    <lineage>
        <taxon>Eukaryota</taxon>
        <taxon>Fungi</taxon>
        <taxon>Dikarya</taxon>
        <taxon>Ascomycota</taxon>
        <taxon>Saccharomycotina</taxon>
        <taxon>Pichiomycetes</taxon>
        <taxon>Serinales incertae sedis</taxon>
        <taxon>Babjeviella</taxon>
    </lineage>
</organism>
<dbReference type="EMBL" id="KV454444">
    <property type="protein sequence ID" value="ODQ76985.1"/>
    <property type="molecule type" value="Genomic_DNA"/>
</dbReference>
<proteinExistence type="predicted"/>
<gene>
    <name evidence="1" type="ORF">BABINDRAFT_163889</name>
</gene>
<reference evidence="2" key="1">
    <citation type="submission" date="2016-05" db="EMBL/GenBank/DDBJ databases">
        <title>Comparative genomics of biotechnologically important yeasts.</title>
        <authorList>
            <consortium name="DOE Joint Genome Institute"/>
            <person name="Riley R."/>
            <person name="Haridas S."/>
            <person name="Wolfe K.H."/>
            <person name="Lopes M.R."/>
            <person name="Hittinger C.T."/>
            <person name="Goker M."/>
            <person name="Salamov A."/>
            <person name="Wisecaver J."/>
            <person name="Long T.M."/>
            <person name="Aerts A.L."/>
            <person name="Barry K."/>
            <person name="Choi C."/>
            <person name="Clum A."/>
            <person name="Coughlan A.Y."/>
            <person name="Deshpande S."/>
            <person name="Douglass A.P."/>
            <person name="Hanson S.J."/>
            <person name="Klenk H.-P."/>
            <person name="Labutti K."/>
            <person name="Lapidus A."/>
            <person name="Lindquist E."/>
            <person name="Lipzen A."/>
            <person name="Meier-Kolthoff J.P."/>
            <person name="Ohm R.A."/>
            <person name="Otillar R.P."/>
            <person name="Pangilinan J."/>
            <person name="Peng Y."/>
            <person name="Rokas A."/>
            <person name="Rosa C.A."/>
            <person name="Scheuner C."/>
            <person name="Sibirny A.A."/>
            <person name="Slot J.C."/>
            <person name="Stielow J.B."/>
            <person name="Sun H."/>
            <person name="Kurtzman C.P."/>
            <person name="Blackwell M."/>
            <person name="Grigoriev I.V."/>
            <person name="Jeffries T.W."/>
        </authorList>
    </citation>
    <scope>NUCLEOTIDE SEQUENCE [LARGE SCALE GENOMIC DNA]</scope>
    <source>
        <strain evidence="2">NRRL Y-12698</strain>
    </source>
</reference>
<dbReference type="Proteomes" id="UP000094336">
    <property type="component" value="Unassembled WGS sequence"/>
</dbReference>
<name>A0A1E3QH12_9ASCO</name>
<dbReference type="AlphaFoldDB" id="A0A1E3QH12"/>
<evidence type="ECO:0000313" key="2">
    <source>
        <dbReference type="Proteomes" id="UP000094336"/>
    </source>
</evidence>
<dbReference type="RefSeq" id="XP_018982313.1">
    <property type="nucleotide sequence ID" value="XM_019130166.1"/>
</dbReference>
<accession>A0A1E3QH12</accession>
<sequence>MSCNPSLNIRRDCYFNASIIPVPKQYDKPSLKSSNCNHVHQAVWAAPGIVYVHIKCTYI</sequence>
<dbReference type="GeneID" id="30148019"/>
<keyword evidence="2" id="KW-1185">Reference proteome</keyword>